<dbReference type="GO" id="GO:0003700">
    <property type="term" value="F:DNA-binding transcription factor activity"/>
    <property type="evidence" value="ECO:0007669"/>
    <property type="project" value="InterPro"/>
</dbReference>
<keyword evidence="6" id="KW-0539">Nucleus</keyword>
<evidence type="ECO:0000259" key="9">
    <source>
        <dbReference type="PROSITE" id="PS51294"/>
    </source>
</evidence>
<dbReference type="InterPro" id="IPR017930">
    <property type="entry name" value="Myb_dom"/>
</dbReference>
<reference evidence="10 11" key="1">
    <citation type="journal article" date="2023" name="G3 (Bethesda)">
        <title>A chromosome-length genome assembly and annotation of blackberry (Rubus argutus, cv. 'Hillquist').</title>
        <authorList>
            <person name="Bruna T."/>
            <person name="Aryal R."/>
            <person name="Dudchenko O."/>
            <person name="Sargent D.J."/>
            <person name="Mead D."/>
            <person name="Buti M."/>
            <person name="Cavallini A."/>
            <person name="Hytonen T."/>
            <person name="Andres J."/>
            <person name="Pham M."/>
            <person name="Weisz D."/>
            <person name="Mascagni F."/>
            <person name="Usai G."/>
            <person name="Natali L."/>
            <person name="Bassil N."/>
            <person name="Fernandez G.E."/>
            <person name="Lomsadze A."/>
            <person name="Armour M."/>
            <person name="Olukolu B."/>
            <person name="Poorten T."/>
            <person name="Britton C."/>
            <person name="Davik J."/>
            <person name="Ashrafi H."/>
            <person name="Aiden E.L."/>
            <person name="Borodovsky M."/>
            <person name="Worthington M."/>
        </authorList>
    </citation>
    <scope>NUCLEOTIDE SEQUENCE [LARGE SCALE GENOMIC DNA]</scope>
    <source>
        <strain evidence="10">PI 553951</strain>
    </source>
</reference>
<feature type="domain" description="Myb-like" evidence="8">
    <location>
        <begin position="24"/>
        <end position="76"/>
    </location>
</feature>
<dbReference type="EMBL" id="JBEDUW010000004">
    <property type="protein sequence ID" value="KAK9934025.1"/>
    <property type="molecule type" value="Genomic_DNA"/>
</dbReference>
<keyword evidence="5" id="KW-0804">Transcription</keyword>
<dbReference type="PROSITE" id="PS50090">
    <property type="entry name" value="MYB_LIKE"/>
    <property type="match status" value="2"/>
</dbReference>
<dbReference type="InterPro" id="IPR044676">
    <property type="entry name" value="EOBI/EOBII-like_plant"/>
</dbReference>
<keyword evidence="2" id="KW-0677">Repeat</keyword>
<dbReference type="FunFam" id="1.10.10.60:FF:000107">
    <property type="entry name" value="MYB transcription factor"/>
    <property type="match status" value="1"/>
</dbReference>
<evidence type="ECO:0000256" key="4">
    <source>
        <dbReference type="ARBA" id="ARBA00023125"/>
    </source>
</evidence>
<dbReference type="PROSITE" id="PS51294">
    <property type="entry name" value="HTH_MYB"/>
    <property type="match status" value="2"/>
</dbReference>
<evidence type="ECO:0000256" key="2">
    <source>
        <dbReference type="ARBA" id="ARBA00022737"/>
    </source>
</evidence>
<dbReference type="AlphaFoldDB" id="A0AAW1XB15"/>
<dbReference type="Proteomes" id="UP001457282">
    <property type="component" value="Unassembled WGS sequence"/>
</dbReference>
<feature type="domain" description="Myb-like" evidence="8">
    <location>
        <begin position="77"/>
        <end position="127"/>
    </location>
</feature>
<dbReference type="InterPro" id="IPR009057">
    <property type="entry name" value="Homeodomain-like_sf"/>
</dbReference>
<dbReference type="PANTHER" id="PTHR45675:SF1">
    <property type="entry name" value="MYB TRANSCRIPTION FACTOR-RELATED"/>
    <property type="match status" value="1"/>
</dbReference>
<evidence type="ECO:0000256" key="1">
    <source>
        <dbReference type="ARBA" id="ARBA00004123"/>
    </source>
</evidence>
<keyword evidence="3" id="KW-0805">Transcription regulation</keyword>
<feature type="domain" description="HTH myb-type" evidence="9">
    <location>
        <begin position="81"/>
        <end position="131"/>
    </location>
</feature>
<comment type="caution">
    <text evidence="10">The sequence shown here is derived from an EMBL/GenBank/DDBJ whole genome shotgun (WGS) entry which is preliminary data.</text>
</comment>
<evidence type="ECO:0000259" key="8">
    <source>
        <dbReference type="PROSITE" id="PS50090"/>
    </source>
</evidence>
<dbReference type="Pfam" id="PF00249">
    <property type="entry name" value="Myb_DNA-binding"/>
    <property type="match status" value="2"/>
</dbReference>
<dbReference type="SMART" id="SM00717">
    <property type="entry name" value="SANT"/>
    <property type="match status" value="2"/>
</dbReference>
<evidence type="ECO:0000256" key="5">
    <source>
        <dbReference type="ARBA" id="ARBA00023163"/>
    </source>
</evidence>
<dbReference type="PANTHER" id="PTHR45675">
    <property type="entry name" value="MYB TRANSCRIPTION FACTOR-RELATED-RELATED"/>
    <property type="match status" value="1"/>
</dbReference>
<protein>
    <submittedName>
        <fullName evidence="10">Uncharacterized protein</fullName>
    </submittedName>
</protein>
<organism evidence="10 11">
    <name type="scientific">Rubus argutus</name>
    <name type="common">Southern blackberry</name>
    <dbReference type="NCBI Taxonomy" id="59490"/>
    <lineage>
        <taxon>Eukaryota</taxon>
        <taxon>Viridiplantae</taxon>
        <taxon>Streptophyta</taxon>
        <taxon>Embryophyta</taxon>
        <taxon>Tracheophyta</taxon>
        <taxon>Spermatophyta</taxon>
        <taxon>Magnoliopsida</taxon>
        <taxon>eudicotyledons</taxon>
        <taxon>Gunneridae</taxon>
        <taxon>Pentapetalae</taxon>
        <taxon>rosids</taxon>
        <taxon>fabids</taxon>
        <taxon>Rosales</taxon>
        <taxon>Rosaceae</taxon>
        <taxon>Rosoideae</taxon>
        <taxon>Rosoideae incertae sedis</taxon>
        <taxon>Rubus</taxon>
    </lineage>
</organism>
<comment type="subcellular location">
    <subcellularLocation>
        <location evidence="1">Nucleus</location>
    </subcellularLocation>
</comment>
<dbReference type="InterPro" id="IPR001005">
    <property type="entry name" value="SANT/Myb"/>
</dbReference>
<keyword evidence="11" id="KW-1185">Reference proteome</keyword>
<evidence type="ECO:0000256" key="7">
    <source>
        <dbReference type="SAM" id="MobiDB-lite"/>
    </source>
</evidence>
<feature type="region of interest" description="Disordered" evidence="7">
    <location>
        <begin position="1"/>
        <end position="24"/>
    </location>
</feature>
<proteinExistence type="predicted"/>
<dbReference type="GO" id="GO:0005634">
    <property type="term" value="C:nucleus"/>
    <property type="evidence" value="ECO:0007669"/>
    <property type="project" value="UniProtKB-SubCell"/>
</dbReference>
<dbReference type="FunFam" id="1.10.10.60:FF:000011">
    <property type="entry name" value="Myb transcription factor"/>
    <property type="match status" value="1"/>
</dbReference>
<dbReference type="Gene3D" id="1.10.10.60">
    <property type="entry name" value="Homeodomain-like"/>
    <property type="match status" value="2"/>
</dbReference>
<evidence type="ECO:0000256" key="3">
    <source>
        <dbReference type="ARBA" id="ARBA00023015"/>
    </source>
</evidence>
<evidence type="ECO:0000313" key="10">
    <source>
        <dbReference type="EMBL" id="KAK9934025.1"/>
    </source>
</evidence>
<feature type="domain" description="HTH myb-type" evidence="9">
    <location>
        <begin position="24"/>
        <end position="80"/>
    </location>
</feature>
<keyword evidence="4" id="KW-0238">DNA-binding</keyword>
<sequence>MDVKPGRVSNTIRSSHEEEEDDAMMDLRRGPWTVEEDLALMNYIANHGEGRWNSLARCAGLKRTGKSCRLRWLNYLRPDVRRGNITLEEQLLILELHSRWGNRWSKIAQHLPGRTDNEIKNYWRTRVQKHAKQLKCDVNSKQFKDTMRYLWMPRLVERIQAAASSATASTAASSSITTTITTAPNPYHFNNNFQSTGAGHVALQQATLIGSNNDLAASYTTPENSSTGASSDSFGNQVSPVSELTDYYTTMSVNNNNPSPMEYFQAPNPHHQVGYRESMTSPSGYVFNQGGLNSHSFQAASAPEQNNNGQWGMDGGDFSDNLWNVEESDMWFLQQQLGNI</sequence>
<name>A0AAW1XB15_RUBAR</name>
<dbReference type="GO" id="GO:0043565">
    <property type="term" value="F:sequence-specific DNA binding"/>
    <property type="evidence" value="ECO:0007669"/>
    <property type="project" value="InterPro"/>
</dbReference>
<gene>
    <name evidence="10" type="ORF">M0R45_021190</name>
</gene>
<evidence type="ECO:0000313" key="11">
    <source>
        <dbReference type="Proteomes" id="UP001457282"/>
    </source>
</evidence>
<dbReference type="CDD" id="cd00167">
    <property type="entry name" value="SANT"/>
    <property type="match status" value="2"/>
</dbReference>
<dbReference type="SUPFAM" id="SSF46689">
    <property type="entry name" value="Homeodomain-like"/>
    <property type="match status" value="1"/>
</dbReference>
<accession>A0AAW1XB15</accession>
<evidence type="ECO:0000256" key="6">
    <source>
        <dbReference type="ARBA" id="ARBA00023242"/>
    </source>
</evidence>